<keyword evidence="6" id="KW-0479">Metal-binding</keyword>
<keyword evidence="8" id="KW-0067">ATP-binding</keyword>
<dbReference type="GO" id="GO:0016747">
    <property type="term" value="F:acyltransferase activity, transferring groups other than amino-acyl groups"/>
    <property type="evidence" value="ECO:0007669"/>
    <property type="project" value="InterPro"/>
</dbReference>
<sequence>MSTPLTWDLGLVTVRRVGPEEAPTVLDIVQEAFGARPPLDPPAAALQETEETIATRLSSYGGLVASVDDRPVGALVMDPVGHTVYLRRFAVRPEAQQHGVAHAMVAAAVEAADGFADLTVIAREELPHNVRFWEKQGFHEVARHSPDIELRRPLRTHVVEVPQPDEMRELGERLATQLRAGDLLVLTGELGAGKTTFTQGLGTGLGVRGAVTSPTFVIARVHPSEVGGPALVHVDAYRLGGGSDPRAELDDLDLDADLDAAVTVVEWGEGLAEGLAESRLEIRIVRALTVDELIDDRDPRRVEITPVGPRWHDVDWSAVDADLHHEGATH</sequence>
<dbReference type="PANTHER" id="PTHR33540:SF2">
    <property type="entry name" value="TRNA THREONYLCARBAMOYLADENOSINE BIOSYNTHESIS PROTEIN TSAE"/>
    <property type="match status" value="1"/>
</dbReference>
<dbReference type="Gene3D" id="3.40.50.300">
    <property type="entry name" value="P-loop containing nucleotide triphosphate hydrolases"/>
    <property type="match status" value="1"/>
</dbReference>
<gene>
    <name evidence="13" type="ORF">SAMN04487968_11017</name>
</gene>
<comment type="similarity">
    <text evidence="2">Belongs to the TsaE family.</text>
</comment>
<dbReference type="GO" id="GO:0005737">
    <property type="term" value="C:cytoplasm"/>
    <property type="evidence" value="ECO:0007669"/>
    <property type="project" value="UniProtKB-SubCell"/>
</dbReference>
<evidence type="ECO:0000256" key="3">
    <source>
        <dbReference type="ARBA" id="ARBA00019010"/>
    </source>
</evidence>
<evidence type="ECO:0000256" key="1">
    <source>
        <dbReference type="ARBA" id="ARBA00004496"/>
    </source>
</evidence>
<proteinExistence type="inferred from homology"/>
<dbReference type="Pfam" id="PF00583">
    <property type="entry name" value="Acetyltransf_1"/>
    <property type="match status" value="1"/>
</dbReference>
<feature type="domain" description="N-acetyltransferase" evidence="12">
    <location>
        <begin position="12"/>
        <end position="155"/>
    </location>
</feature>
<dbReference type="RefSeq" id="WP_091124785.1">
    <property type="nucleotide sequence ID" value="NZ_FOLB01000010.1"/>
</dbReference>
<evidence type="ECO:0000256" key="5">
    <source>
        <dbReference type="ARBA" id="ARBA00022694"/>
    </source>
</evidence>
<keyword evidence="14" id="KW-1185">Reference proteome</keyword>
<comment type="function">
    <text evidence="10">Required for the formation of a threonylcarbamoyl group on adenosine at position 37 (t(6)A37) in tRNAs that read codons beginning with adenine. Is involved in the transfer of the threonylcarbamoyl moiety of threonylcarbamoyl-AMP (TC-AMP) to the N6 group of A37, together with TsaD and TsaB. TsaE seems to play an indirect role in the t(6)A biosynthesis pathway, possibly in regulating the core enzymatic function of TsaD.</text>
</comment>
<dbReference type="Gene3D" id="3.40.630.30">
    <property type="match status" value="1"/>
</dbReference>
<name>A0A1I1LES2_9ACTN</name>
<evidence type="ECO:0000256" key="7">
    <source>
        <dbReference type="ARBA" id="ARBA00022741"/>
    </source>
</evidence>
<dbReference type="SUPFAM" id="SSF55729">
    <property type="entry name" value="Acyl-CoA N-acyltransferases (Nat)"/>
    <property type="match status" value="1"/>
</dbReference>
<organism evidence="13 14">
    <name type="scientific">Nocardioides terrae</name>
    <dbReference type="NCBI Taxonomy" id="574651"/>
    <lineage>
        <taxon>Bacteria</taxon>
        <taxon>Bacillati</taxon>
        <taxon>Actinomycetota</taxon>
        <taxon>Actinomycetes</taxon>
        <taxon>Propionibacteriales</taxon>
        <taxon>Nocardioidaceae</taxon>
        <taxon>Nocardioides</taxon>
    </lineage>
</organism>
<dbReference type="InterPro" id="IPR016181">
    <property type="entry name" value="Acyl_CoA_acyltransferase"/>
</dbReference>
<evidence type="ECO:0000256" key="4">
    <source>
        <dbReference type="ARBA" id="ARBA00022490"/>
    </source>
</evidence>
<keyword evidence="4" id="KW-0963">Cytoplasm</keyword>
<keyword evidence="7" id="KW-0547">Nucleotide-binding</keyword>
<comment type="subcellular location">
    <subcellularLocation>
        <location evidence="1">Cytoplasm</location>
    </subcellularLocation>
</comment>
<dbReference type="GO" id="GO:0005524">
    <property type="term" value="F:ATP binding"/>
    <property type="evidence" value="ECO:0007669"/>
    <property type="project" value="UniProtKB-KW"/>
</dbReference>
<evidence type="ECO:0000256" key="9">
    <source>
        <dbReference type="ARBA" id="ARBA00022842"/>
    </source>
</evidence>
<dbReference type="PROSITE" id="PS51186">
    <property type="entry name" value="GNAT"/>
    <property type="match status" value="1"/>
</dbReference>
<dbReference type="CDD" id="cd04301">
    <property type="entry name" value="NAT_SF"/>
    <property type="match status" value="1"/>
</dbReference>
<dbReference type="OrthoDB" id="9800307at2"/>
<reference evidence="13 14" key="1">
    <citation type="submission" date="2016-10" db="EMBL/GenBank/DDBJ databases">
        <authorList>
            <person name="de Groot N.N."/>
        </authorList>
    </citation>
    <scope>NUCLEOTIDE SEQUENCE [LARGE SCALE GENOMIC DNA]</scope>
    <source>
        <strain evidence="13 14">CGMCC 1.7056</strain>
    </source>
</reference>
<dbReference type="Proteomes" id="UP000198832">
    <property type="component" value="Unassembled WGS sequence"/>
</dbReference>
<dbReference type="InterPro" id="IPR027417">
    <property type="entry name" value="P-loop_NTPase"/>
</dbReference>
<keyword evidence="9" id="KW-0460">Magnesium</keyword>
<dbReference type="GO" id="GO:0046872">
    <property type="term" value="F:metal ion binding"/>
    <property type="evidence" value="ECO:0007669"/>
    <property type="project" value="UniProtKB-KW"/>
</dbReference>
<dbReference type="AlphaFoldDB" id="A0A1I1LES2"/>
<dbReference type="NCBIfam" id="TIGR00150">
    <property type="entry name" value="T6A_YjeE"/>
    <property type="match status" value="1"/>
</dbReference>
<dbReference type="GO" id="GO:0002949">
    <property type="term" value="P:tRNA threonylcarbamoyladenosine modification"/>
    <property type="evidence" value="ECO:0007669"/>
    <property type="project" value="InterPro"/>
</dbReference>
<protein>
    <recommendedName>
        <fullName evidence="3">tRNA threonylcarbamoyladenosine biosynthesis protein TsaE</fullName>
    </recommendedName>
    <alternativeName>
        <fullName evidence="11">t(6)A37 threonylcarbamoyladenosine biosynthesis protein TsaE</fullName>
    </alternativeName>
</protein>
<evidence type="ECO:0000256" key="6">
    <source>
        <dbReference type="ARBA" id="ARBA00022723"/>
    </source>
</evidence>
<dbReference type="STRING" id="574651.SAMN04487968_11017"/>
<dbReference type="SUPFAM" id="SSF52540">
    <property type="entry name" value="P-loop containing nucleoside triphosphate hydrolases"/>
    <property type="match status" value="1"/>
</dbReference>
<dbReference type="InterPro" id="IPR000182">
    <property type="entry name" value="GNAT_dom"/>
</dbReference>
<evidence type="ECO:0000256" key="2">
    <source>
        <dbReference type="ARBA" id="ARBA00007599"/>
    </source>
</evidence>
<evidence type="ECO:0000313" key="13">
    <source>
        <dbReference type="EMBL" id="SFC71519.1"/>
    </source>
</evidence>
<dbReference type="PANTHER" id="PTHR33540">
    <property type="entry name" value="TRNA THREONYLCARBAMOYLADENOSINE BIOSYNTHESIS PROTEIN TSAE"/>
    <property type="match status" value="1"/>
</dbReference>
<keyword evidence="5" id="KW-0819">tRNA processing</keyword>
<dbReference type="Pfam" id="PF02367">
    <property type="entry name" value="TsaE"/>
    <property type="match status" value="1"/>
</dbReference>
<dbReference type="InterPro" id="IPR003442">
    <property type="entry name" value="T6A_TsaE"/>
</dbReference>
<evidence type="ECO:0000256" key="11">
    <source>
        <dbReference type="ARBA" id="ARBA00032441"/>
    </source>
</evidence>
<evidence type="ECO:0000256" key="8">
    <source>
        <dbReference type="ARBA" id="ARBA00022840"/>
    </source>
</evidence>
<accession>A0A1I1LES2</accession>
<evidence type="ECO:0000256" key="10">
    <source>
        <dbReference type="ARBA" id="ARBA00024908"/>
    </source>
</evidence>
<evidence type="ECO:0000259" key="12">
    <source>
        <dbReference type="PROSITE" id="PS51186"/>
    </source>
</evidence>
<evidence type="ECO:0000313" key="14">
    <source>
        <dbReference type="Proteomes" id="UP000198832"/>
    </source>
</evidence>
<dbReference type="EMBL" id="FOLB01000010">
    <property type="protein sequence ID" value="SFC71519.1"/>
    <property type="molecule type" value="Genomic_DNA"/>
</dbReference>